<feature type="region of interest" description="Disordered" evidence="1">
    <location>
        <begin position="172"/>
        <end position="191"/>
    </location>
</feature>
<feature type="region of interest" description="Disordered" evidence="1">
    <location>
        <begin position="204"/>
        <end position="256"/>
    </location>
</feature>
<feature type="signal peptide" evidence="2">
    <location>
        <begin position="1"/>
        <end position="20"/>
    </location>
</feature>
<feature type="chain" id="PRO_5034381058" evidence="2">
    <location>
        <begin position="21"/>
        <end position="528"/>
    </location>
</feature>
<dbReference type="OrthoDB" id="3071284at2759"/>
<organism evidence="3 4">
    <name type="scientific">Mycena venus</name>
    <dbReference type="NCBI Taxonomy" id="2733690"/>
    <lineage>
        <taxon>Eukaryota</taxon>
        <taxon>Fungi</taxon>
        <taxon>Dikarya</taxon>
        <taxon>Basidiomycota</taxon>
        <taxon>Agaricomycotina</taxon>
        <taxon>Agaricomycetes</taxon>
        <taxon>Agaricomycetidae</taxon>
        <taxon>Agaricales</taxon>
        <taxon>Marasmiineae</taxon>
        <taxon>Mycenaceae</taxon>
        <taxon>Mycena</taxon>
    </lineage>
</organism>
<dbReference type="EMBL" id="JACAZI010000021">
    <property type="protein sequence ID" value="KAF7337942.1"/>
    <property type="molecule type" value="Genomic_DNA"/>
</dbReference>
<sequence>MSHLRWPGALLLSSLTIINGSLITRQSPNLDMMTLSTSKRRLSQPGGALIALPFLRPPPMPLSPIWKNHNSSSRPTRATPRLGQSRLCYPSTSILTMPSPTLTSESGMVPPLTLTLFFSPFGTAIYEPNTLLASYPVQCTSQDAPYTLPSFNIDPPAMPFAPVLPNLPRYPGAEPSFMPPHNYEQHENSATHVDEAAAPPISAGSVGQVVAQGQKRKREGEHTTKTRKPRTTSQDKYPELDRLTDCFPADPSRRTNIPRVPRKIAARLSSLPQSFRPPPPLDAAPAPCLPSPNQDYSRTTHPAIHPIAPSQLPSNGGAGLRPNATTLPKALVDHLSLVRIEALLCGPHYRPFPRDTKTVISLYRGPALEARRQREGDSFYGNEFIHPQTGEPFVLRVDSLQDILYDLHQRTVEAGMQWTVGQGHMPPEAGPHIPSIQPSPSYYAALHFSEPQVPGLMPDNPPIFPSRPSLHGMHVPASHSHGSPPISDEPESQGPSSIQHSEPLKSAYLYQELFWRRRRDPTLESTSH</sequence>
<evidence type="ECO:0000313" key="3">
    <source>
        <dbReference type="EMBL" id="KAF7337942.1"/>
    </source>
</evidence>
<accession>A0A8H6XC97</accession>
<dbReference type="Proteomes" id="UP000620124">
    <property type="component" value="Unassembled WGS sequence"/>
</dbReference>
<dbReference type="AlphaFoldDB" id="A0A8H6XC97"/>
<reference evidence="3" key="1">
    <citation type="submission" date="2020-05" db="EMBL/GenBank/DDBJ databases">
        <title>Mycena genomes resolve the evolution of fungal bioluminescence.</title>
        <authorList>
            <person name="Tsai I.J."/>
        </authorList>
    </citation>
    <scope>NUCLEOTIDE SEQUENCE</scope>
    <source>
        <strain evidence="3">CCC161011</strain>
    </source>
</reference>
<gene>
    <name evidence="3" type="ORF">MVEN_02017600</name>
</gene>
<evidence type="ECO:0000256" key="1">
    <source>
        <dbReference type="SAM" id="MobiDB-lite"/>
    </source>
</evidence>
<proteinExistence type="predicted"/>
<keyword evidence="4" id="KW-1185">Reference proteome</keyword>
<name>A0A8H6XC97_9AGAR</name>
<evidence type="ECO:0000256" key="2">
    <source>
        <dbReference type="SAM" id="SignalP"/>
    </source>
</evidence>
<keyword evidence="2" id="KW-0732">Signal</keyword>
<protein>
    <submittedName>
        <fullName evidence="3">Uncharacterized protein</fullName>
    </submittedName>
</protein>
<evidence type="ECO:0000313" key="4">
    <source>
        <dbReference type="Proteomes" id="UP000620124"/>
    </source>
</evidence>
<comment type="caution">
    <text evidence="3">The sequence shown here is derived from an EMBL/GenBank/DDBJ whole genome shotgun (WGS) entry which is preliminary data.</text>
</comment>
<feature type="region of interest" description="Disordered" evidence="1">
    <location>
        <begin position="462"/>
        <end position="504"/>
    </location>
</feature>